<comment type="similarity">
    <text evidence="6">Belongs to the ABC-2 integral membrane protein family.</text>
</comment>
<feature type="transmembrane region" description="Helical" evidence="6">
    <location>
        <begin position="114"/>
        <end position="135"/>
    </location>
</feature>
<keyword evidence="2 6" id="KW-0812">Transmembrane</keyword>
<evidence type="ECO:0000256" key="3">
    <source>
        <dbReference type="ARBA" id="ARBA00022989"/>
    </source>
</evidence>
<dbReference type="PROSITE" id="PS51012">
    <property type="entry name" value="ABC_TM2"/>
    <property type="match status" value="1"/>
</dbReference>
<evidence type="ECO:0000256" key="5">
    <source>
        <dbReference type="ARBA" id="ARBA00023251"/>
    </source>
</evidence>
<dbReference type="InterPro" id="IPR000412">
    <property type="entry name" value="ABC_2_transport"/>
</dbReference>
<dbReference type="GO" id="GO:0043190">
    <property type="term" value="C:ATP-binding cassette (ABC) transporter complex"/>
    <property type="evidence" value="ECO:0007669"/>
    <property type="project" value="InterPro"/>
</dbReference>
<feature type="transmembrane region" description="Helical" evidence="6">
    <location>
        <begin position="71"/>
        <end position="93"/>
    </location>
</feature>
<dbReference type="EMBL" id="CP157483">
    <property type="protein sequence ID" value="XBO43843.1"/>
    <property type="molecule type" value="Genomic_DNA"/>
</dbReference>
<evidence type="ECO:0000313" key="8">
    <source>
        <dbReference type="EMBL" id="XBO43843.1"/>
    </source>
</evidence>
<evidence type="ECO:0000256" key="2">
    <source>
        <dbReference type="ARBA" id="ARBA00022692"/>
    </source>
</evidence>
<organism evidence="8">
    <name type="scientific">Pedococcus sp. KACC 23699</name>
    <dbReference type="NCBI Taxonomy" id="3149228"/>
    <lineage>
        <taxon>Bacteria</taxon>
        <taxon>Bacillati</taxon>
        <taxon>Actinomycetota</taxon>
        <taxon>Actinomycetes</taxon>
        <taxon>Micrococcales</taxon>
        <taxon>Intrasporangiaceae</taxon>
        <taxon>Pedococcus</taxon>
    </lineage>
</organism>
<feature type="transmembrane region" description="Helical" evidence="6">
    <location>
        <begin position="155"/>
        <end position="176"/>
    </location>
</feature>
<dbReference type="PANTHER" id="PTHR43229">
    <property type="entry name" value="NODULATION PROTEIN J"/>
    <property type="match status" value="1"/>
</dbReference>
<dbReference type="AlphaFoldDB" id="A0AAU7JTT0"/>
<evidence type="ECO:0000256" key="4">
    <source>
        <dbReference type="ARBA" id="ARBA00023136"/>
    </source>
</evidence>
<sequence>MTATTDDVRTQRSVPPLGGFNGTLLRLEVRRLLRNRRTLVFSVVMPVAFFLLFGTGKSYSDENAGHGNVAAFIMISMALYGAMLSTTSAGAMVSVERSQGWSRQLRLTPLTSTAYIVVKVVVAMLLGAVSVTVTYLAGGLAGAHMDGPLWVETALAVWVGSLVFAAFGVFMGYLLPSENVMQVLGPVLALFAFLGGLFVPLDQLGSVFQQVAKVTPMYGLNQIVHAPLTGDAPGWAAVLNLAVWLVVFVGGAVWRFGRDTSRV</sequence>
<feature type="domain" description="ABC transmembrane type-2" evidence="7">
    <location>
        <begin position="37"/>
        <end position="259"/>
    </location>
</feature>
<dbReference type="InterPro" id="IPR013525">
    <property type="entry name" value="ABC2_TM"/>
</dbReference>
<dbReference type="RefSeq" id="WP_406831287.1">
    <property type="nucleotide sequence ID" value="NZ_CP157483.1"/>
</dbReference>
<dbReference type="InterPro" id="IPR047817">
    <property type="entry name" value="ABC2_TM_bact-type"/>
</dbReference>
<reference evidence="8" key="1">
    <citation type="submission" date="2024-05" db="EMBL/GenBank/DDBJ databases">
        <authorList>
            <person name="Kim S."/>
            <person name="Heo J."/>
            <person name="Choi H."/>
            <person name="Choi Y."/>
            <person name="Kwon S.-W."/>
            <person name="Kim Y."/>
        </authorList>
    </citation>
    <scope>NUCLEOTIDE SEQUENCE</scope>
    <source>
        <strain evidence="8">KACC 23699</strain>
    </source>
</reference>
<keyword evidence="5" id="KW-0046">Antibiotic resistance</keyword>
<keyword evidence="3 6" id="KW-1133">Transmembrane helix</keyword>
<evidence type="ECO:0000259" key="7">
    <source>
        <dbReference type="PROSITE" id="PS51012"/>
    </source>
</evidence>
<keyword evidence="6" id="KW-0813">Transport</keyword>
<evidence type="ECO:0000256" key="1">
    <source>
        <dbReference type="ARBA" id="ARBA00004141"/>
    </source>
</evidence>
<comment type="subcellular location">
    <subcellularLocation>
        <location evidence="6">Cell membrane</location>
        <topology evidence="6">Multi-pass membrane protein</topology>
    </subcellularLocation>
    <subcellularLocation>
        <location evidence="1">Membrane</location>
        <topology evidence="1">Multi-pass membrane protein</topology>
    </subcellularLocation>
</comment>
<proteinExistence type="inferred from homology"/>
<feature type="transmembrane region" description="Helical" evidence="6">
    <location>
        <begin position="235"/>
        <end position="257"/>
    </location>
</feature>
<keyword evidence="6" id="KW-1003">Cell membrane</keyword>
<dbReference type="InterPro" id="IPR051784">
    <property type="entry name" value="Nod_factor_ABC_transporter"/>
</dbReference>
<name>A0AAU7JTT0_9MICO</name>
<dbReference type="PIRSF" id="PIRSF006648">
    <property type="entry name" value="DrrB"/>
    <property type="match status" value="1"/>
</dbReference>
<accession>A0AAU7JTT0</accession>
<dbReference type="GO" id="GO:0046677">
    <property type="term" value="P:response to antibiotic"/>
    <property type="evidence" value="ECO:0007669"/>
    <property type="project" value="UniProtKB-KW"/>
</dbReference>
<dbReference type="Pfam" id="PF01061">
    <property type="entry name" value="ABC2_membrane"/>
    <property type="match status" value="1"/>
</dbReference>
<keyword evidence="4 6" id="KW-0472">Membrane</keyword>
<feature type="transmembrane region" description="Helical" evidence="6">
    <location>
        <begin position="39"/>
        <end position="59"/>
    </location>
</feature>
<dbReference type="GO" id="GO:0140359">
    <property type="term" value="F:ABC-type transporter activity"/>
    <property type="evidence" value="ECO:0007669"/>
    <property type="project" value="InterPro"/>
</dbReference>
<gene>
    <name evidence="8" type="ORF">ABEG17_00495</name>
</gene>
<protein>
    <recommendedName>
        <fullName evidence="6">Transport permease protein</fullName>
    </recommendedName>
</protein>
<dbReference type="PANTHER" id="PTHR43229:SF2">
    <property type="entry name" value="NODULATION PROTEIN J"/>
    <property type="match status" value="1"/>
</dbReference>
<feature type="transmembrane region" description="Helical" evidence="6">
    <location>
        <begin position="183"/>
        <end position="201"/>
    </location>
</feature>
<evidence type="ECO:0000256" key="6">
    <source>
        <dbReference type="RuleBase" id="RU361157"/>
    </source>
</evidence>